<dbReference type="KEGG" id="ssl:SS1G_14469"/>
<dbReference type="AlphaFoldDB" id="A7FA38"/>
<name>A7FA38_SCLS1</name>
<reference evidence="2" key="1">
    <citation type="journal article" date="2011" name="PLoS Genet.">
        <title>Genomic analysis of the necrotrophic fungal pathogens Sclerotinia sclerotiorum and Botrytis cinerea.</title>
        <authorList>
            <person name="Amselem J."/>
            <person name="Cuomo C.A."/>
            <person name="van Kan J.A."/>
            <person name="Viaud M."/>
            <person name="Benito E.P."/>
            <person name="Couloux A."/>
            <person name="Coutinho P.M."/>
            <person name="de Vries R.P."/>
            <person name="Dyer P.S."/>
            <person name="Fillinger S."/>
            <person name="Fournier E."/>
            <person name="Gout L."/>
            <person name="Hahn M."/>
            <person name="Kohn L."/>
            <person name="Lapalu N."/>
            <person name="Plummer K.M."/>
            <person name="Pradier J.M."/>
            <person name="Quevillon E."/>
            <person name="Sharon A."/>
            <person name="Simon A."/>
            <person name="ten Have A."/>
            <person name="Tudzynski B."/>
            <person name="Tudzynski P."/>
            <person name="Wincker P."/>
            <person name="Andrew M."/>
            <person name="Anthouard V."/>
            <person name="Beever R.E."/>
            <person name="Beffa R."/>
            <person name="Benoit I."/>
            <person name="Bouzid O."/>
            <person name="Brault B."/>
            <person name="Chen Z."/>
            <person name="Choquer M."/>
            <person name="Collemare J."/>
            <person name="Cotton P."/>
            <person name="Danchin E.G."/>
            <person name="Da Silva C."/>
            <person name="Gautier A."/>
            <person name="Giraud C."/>
            <person name="Giraud T."/>
            <person name="Gonzalez C."/>
            <person name="Grossetete S."/>
            <person name="Guldener U."/>
            <person name="Henrissat B."/>
            <person name="Howlett B.J."/>
            <person name="Kodira C."/>
            <person name="Kretschmer M."/>
            <person name="Lappartient A."/>
            <person name="Leroch M."/>
            <person name="Levis C."/>
            <person name="Mauceli E."/>
            <person name="Neuveglise C."/>
            <person name="Oeser B."/>
            <person name="Pearson M."/>
            <person name="Poulain J."/>
            <person name="Poussereau N."/>
            <person name="Quesneville H."/>
            <person name="Rascle C."/>
            <person name="Schumacher J."/>
            <person name="Segurens B."/>
            <person name="Sexton A."/>
            <person name="Silva E."/>
            <person name="Sirven C."/>
            <person name="Soanes D.M."/>
            <person name="Talbot N.J."/>
            <person name="Templeton M."/>
            <person name="Yandava C."/>
            <person name="Yarden O."/>
            <person name="Zeng Q."/>
            <person name="Rollins J.A."/>
            <person name="Lebrun M.H."/>
            <person name="Dickman M."/>
        </authorList>
    </citation>
    <scope>NUCLEOTIDE SEQUENCE [LARGE SCALE GENOMIC DNA]</scope>
    <source>
        <strain evidence="2">ATCC 18683 / 1980 / Ss-1</strain>
    </source>
</reference>
<dbReference type="RefSeq" id="XP_001584572.1">
    <property type="nucleotide sequence ID" value="XM_001584522.1"/>
</dbReference>
<organism evidence="1 2">
    <name type="scientific">Sclerotinia sclerotiorum (strain ATCC 18683 / 1980 / Ss-1)</name>
    <name type="common">White mold</name>
    <name type="synonym">Whetzelinia sclerotiorum</name>
    <dbReference type="NCBI Taxonomy" id="665079"/>
    <lineage>
        <taxon>Eukaryota</taxon>
        <taxon>Fungi</taxon>
        <taxon>Dikarya</taxon>
        <taxon>Ascomycota</taxon>
        <taxon>Pezizomycotina</taxon>
        <taxon>Leotiomycetes</taxon>
        <taxon>Helotiales</taxon>
        <taxon>Sclerotiniaceae</taxon>
        <taxon>Sclerotinia</taxon>
    </lineage>
</organism>
<evidence type="ECO:0000313" key="1">
    <source>
        <dbReference type="EMBL" id="EDO00599.1"/>
    </source>
</evidence>
<dbReference type="Proteomes" id="UP000001312">
    <property type="component" value="Unassembled WGS sequence"/>
</dbReference>
<dbReference type="InParanoid" id="A7FA38"/>
<protein>
    <submittedName>
        <fullName evidence="1">Uncharacterized protein</fullName>
    </submittedName>
</protein>
<proteinExistence type="predicted"/>
<dbReference type="GeneID" id="5480626"/>
<keyword evidence="2" id="KW-1185">Reference proteome</keyword>
<evidence type="ECO:0000313" key="2">
    <source>
        <dbReference type="Proteomes" id="UP000001312"/>
    </source>
</evidence>
<dbReference type="EMBL" id="CH476654">
    <property type="protein sequence ID" value="EDO00599.1"/>
    <property type="molecule type" value="Genomic_DNA"/>
</dbReference>
<accession>A7FA38</accession>
<gene>
    <name evidence="1" type="ORF">SS1G_14469</name>
</gene>
<sequence>MVLDVRLISFIVRVVVVGRMKITGLFVTLIWNKRESLHVHPITFIKFFLNMIRSFIPAIELDHTEAALLWPITFNFKSPFSNLVREV</sequence>